<sequence length="208" mass="21190">MKLVKQTLMATAVASALLANHSAMALWTDGSTTTRTVIIQSTANVTGIPANANNATFALTTAPQQSLTVNDQVIFTLTGGAKFTGVPILTSSVAGAAFAFDGFFEADGVTSATSGPVIKFRATDGLTVAGSTISLNTTSNIFNLSGVTAGTNVDLSITTRNVVGNIINSINNLPLAGQSTSDGLVPLFVGSKLIVLHGRTSCITSQHS</sequence>
<name>A0A0F3IIP7_9GAMM</name>
<keyword evidence="3" id="KW-1185">Reference proteome</keyword>
<keyword evidence="1" id="KW-0732">Signal</keyword>
<organism evidence="2 3">
    <name type="scientific">Methylocucumis oryzae</name>
    <dbReference type="NCBI Taxonomy" id="1632867"/>
    <lineage>
        <taxon>Bacteria</taxon>
        <taxon>Pseudomonadati</taxon>
        <taxon>Pseudomonadota</taxon>
        <taxon>Gammaproteobacteria</taxon>
        <taxon>Methylococcales</taxon>
        <taxon>Methylococcaceae</taxon>
        <taxon>Methylocucumis</taxon>
    </lineage>
</organism>
<evidence type="ECO:0000256" key="1">
    <source>
        <dbReference type="SAM" id="SignalP"/>
    </source>
</evidence>
<dbReference type="PATRIC" id="fig|1632867.3.peg.83"/>
<dbReference type="AlphaFoldDB" id="A0A0F3IIP7"/>
<protein>
    <submittedName>
        <fullName evidence="2">Uncharacterized protein</fullName>
    </submittedName>
</protein>
<reference evidence="2 3" key="2">
    <citation type="journal article" date="2016" name="Microb. Ecol.">
        <title>Genome Characteristics of a Novel Type I Methanotroph (Sn10-6) Isolated from a Flooded Indian Rice Field.</title>
        <authorList>
            <person name="Rahalkar M.C."/>
            <person name="Pandit P.S."/>
            <person name="Dhakephalkar P.K."/>
            <person name="Pore S."/>
            <person name="Arora P."/>
            <person name="Kapse N."/>
        </authorList>
    </citation>
    <scope>NUCLEOTIDE SEQUENCE [LARGE SCALE GENOMIC DNA]</scope>
    <source>
        <strain evidence="2 3">Sn10-6</strain>
    </source>
</reference>
<evidence type="ECO:0000313" key="2">
    <source>
        <dbReference type="EMBL" id="KJV06586.1"/>
    </source>
</evidence>
<accession>A0A0F3IIP7</accession>
<dbReference type="RefSeq" id="WP_045779171.1">
    <property type="nucleotide sequence ID" value="NZ_LAJX01000100.1"/>
</dbReference>
<feature type="signal peptide" evidence="1">
    <location>
        <begin position="1"/>
        <end position="25"/>
    </location>
</feature>
<comment type="caution">
    <text evidence="2">The sequence shown here is derived from an EMBL/GenBank/DDBJ whole genome shotgun (WGS) entry which is preliminary data.</text>
</comment>
<reference evidence="3" key="1">
    <citation type="submission" date="2015-03" db="EMBL/GenBank/DDBJ databases">
        <title>Draft genome sequence of a novel methanotroph (Sn10-6) isolated from flooded ricefield rhizosphere in India.</title>
        <authorList>
            <person name="Pandit P.S."/>
            <person name="Pore S.D."/>
            <person name="Arora P."/>
            <person name="Kapse N.G."/>
            <person name="Dhakephalkar P.K."/>
            <person name="Rahalkar M.C."/>
        </authorList>
    </citation>
    <scope>NUCLEOTIDE SEQUENCE [LARGE SCALE GENOMIC DNA]</scope>
    <source>
        <strain evidence="3">Sn10-6</strain>
    </source>
</reference>
<dbReference type="Proteomes" id="UP000033684">
    <property type="component" value="Unassembled WGS sequence"/>
</dbReference>
<feature type="chain" id="PRO_5002462338" evidence="1">
    <location>
        <begin position="26"/>
        <end position="208"/>
    </location>
</feature>
<gene>
    <name evidence="2" type="ORF">VZ94_10305</name>
</gene>
<dbReference type="EMBL" id="LAJX01000100">
    <property type="protein sequence ID" value="KJV06586.1"/>
    <property type="molecule type" value="Genomic_DNA"/>
</dbReference>
<proteinExistence type="predicted"/>
<evidence type="ECO:0000313" key="3">
    <source>
        <dbReference type="Proteomes" id="UP000033684"/>
    </source>
</evidence>